<dbReference type="GO" id="GO:0005739">
    <property type="term" value="C:mitochondrion"/>
    <property type="evidence" value="ECO:0007669"/>
    <property type="project" value="UniProtKB-SubCell"/>
</dbReference>
<evidence type="ECO:0000256" key="3">
    <source>
        <dbReference type="ARBA" id="ARBA00004173"/>
    </source>
</evidence>
<dbReference type="AlphaFoldDB" id="A0A6F9D8K3"/>
<dbReference type="GO" id="GO:0005794">
    <property type="term" value="C:Golgi apparatus"/>
    <property type="evidence" value="ECO:0007669"/>
    <property type="project" value="UniProtKB-SubCell"/>
</dbReference>
<keyword evidence="7" id="KW-0333">Golgi apparatus</keyword>
<dbReference type="EMBL" id="LR783474">
    <property type="protein sequence ID" value="CAB3226662.1"/>
    <property type="molecule type" value="mRNA"/>
</dbReference>
<feature type="region of interest" description="Disordered" evidence="10">
    <location>
        <begin position="237"/>
        <end position="272"/>
    </location>
</feature>
<evidence type="ECO:0000256" key="1">
    <source>
        <dbReference type="ARBA" id="ARBA00002620"/>
    </source>
</evidence>
<keyword evidence="8" id="KW-0496">Mitochondrion</keyword>
<gene>
    <name evidence="12" type="primary">C1orf43</name>
</gene>
<comment type="function">
    <text evidence="1">General regulator of phagocytosis. Required to uptake Gram negative bacterium by macrophages.</text>
</comment>
<comment type="subcellular location">
    <subcellularLocation>
        <location evidence="4">Golgi apparatus</location>
    </subcellularLocation>
    <subcellularLocation>
        <location evidence="2">Membrane</location>
        <topology evidence="2">Single-pass membrane protein</topology>
    </subcellularLocation>
    <subcellularLocation>
        <location evidence="3">Mitochondrion</location>
    </subcellularLocation>
</comment>
<evidence type="ECO:0000256" key="8">
    <source>
        <dbReference type="ARBA" id="ARBA00023128"/>
    </source>
</evidence>
<sequence>MSNVTTNNAPSGTKSQPKPATLLAGTNLLLVLIYGLIFVLMIVIFVKRAILRVTFLSQQKATPGNGSSKKTKAIINQRLDEAIHFAYEPQLVPEDSQIDDAPNFIYRMQAVDAFNHIDKALAEANDELQRPLGKSIRQHLLDAKSHSSGCLKSIRTNQLHLFSDMYTHARSSPETFGEAEYRRYMDLSTDIINTLRHRTNRKKLKERRLLRQNAASVSETNQSASTSYETTQLIEMPTVSLKDTNSTPHVPSPVSIEGEKSDSHPLLNETRT</sequence>
<evidence type="ECO:0000256" key="7">
    <source>
        <dbReference type="ARBA" id="ARBA00023034"/>
    </source>
</evidence>
<dbReference type="PANTHER" id="PTHR21425">
    <property type="entry name" value="NICE-3"/>
    <property type="match status" value="1"/>
</dbReference>
<accession>A0A6F9D8K3</accession>
<evidence type="ECO:0000313" key="12">
    <source>
        <dbReference type="EMBL" id="CAB3226662.1"/>
    </source>
</evidence>
<evidence type="ECO:0000256" key="10">
    <source>
        <dbReference type="SAM" id="MobiDB-lite"/>
    </source>
</evidence>
<keyword evidence="9 11" id="KW-0472">Membrane</keyword>
<evidence type="ECO:0000256" key="4">
    <source>
        <dbReference type="ARBA" id="ARBA00004555"/>
    </source>
</evidence>
<proteinExistence type="evidence at transcript level"/>
<keyword evidence="5 11" id="KW-0812">Transmembrane</keyword>
<dbReference type="PANTHER" id="PTHR21425:SF2">
    <property type="entry name" value="PROTEIN C1ORF43"/>
    <property type="match status" value="1"/>
</dbReference>
<dbReference type="Pfam" id="PF07406">
    <property type="entry name" value="NICE-3"/>
    <property type="match status" value="1"/>
</dbReference>
<keyword evidence="6 11" id="KW-1133">Transmembrane helix</keyword>
<evidence type="ECO:0000256" key="6">
    <source>
        <dbReference type="ARBA" id="ARBA00022989"/>
    </source>
</evidence>
<reference evidence="12" key="1">
    <citation type="submission" date="2020-04" db="EMBL/GenBank/DDBJ databases">
        <authorList>
            <person name="Neveu A P."/>
        </authorList>
    </citation>
    <scope>NUCLEOTIDE SEQUENCE</scope>
    <source>
        <tissue evidence="12">Whole embryo</tissue>
    </source>
</reference>
<name>A0A6F9D8K3_9ASCI</name>
<feature type="transmembrane region" description="Helical" evidence="11">
    <location>
        <begin position="20"/>
        <end position="46"/>
    </location>
</feature>
<evidence type="ECO:0000256" key="9">
    <source>
        <dbReference type="ARBA" id="ARBA00023136"/>
    </source>
</evidence>
<dbReference type="GO" id="GO:0016020">
    <property type="term" value="C:membrane"/>
    <property type="evidence" value="ECO:0007669"/>
    <property type="project" value="UniProtKB-SubCell"/>
</dbReference>
<dbReference type="InterPro" id="IPR010876">
    <property type="entry name" value="C1orf43"/>
</dbReference>
<evidence type="ECO:0000256" key="5">
    <source>
        <dbReference type="ARBA" id="ARBA00022692"/>
    </source>
</evidence>
<evidence type="ECO:0000256" key="2">
    <source>
        <dbReference type="ARBA" id="ARBA00004167"/>
    </source>
</evidence>
<evidence type="ECO:0000256" key="11">
    <source>
        <dbReference type="SAM" id="Phobius"/>
    </source>
</evidence>
<protein>
    <submittedName>
        <fullName evidence="12">Uncharacterized protein C1orf43 homolog</fullName>
    </submittedName>
</protein>
<organism evidence="12">
    <name type="scientific">Phallusia mammillata</name>
    <dbReference type="NCBI Taxonomy" id="59560"/>
    <lineage>
        <taxon>Eukaryota</taxon>
        <taxon>Metazoa</taxon>
        <taxon>Chordata</taxon>
        <taxon>Tunicata</taxon>
        <taxon>Ascidiacea</taxon>
        <taxon>Phlebobranchia</taxon>
        <taxon>Ascidiidae</taxon>
        <taxon>Phallusia</taxon>
    </lineage>
</organism>